<feature type="transmembrane region" description="Helical" evidence="1">
    <location>
        <begin position="194"/>
        <end position="212"/>
    </location>
</feature>
<organism evidence="2 3">
    <name type="scientific">Candidatus Aquitaenariimonas noxiae</name>
    <dbReference type="NCBI Taxonomy" id="1974741"/>
    <lineage>
        <taxon>Bacteria</taxon>
        <taxon>Pseudomonadati</taxon>
        <taxon>Candidatus Omnitrophota</taxon>
        <taxon>Candidatus Aquitaenariimonas</taxon>
    </lineage>
</organism>
<keyword evidence="1" id="KW-0812">Transmembrane</keyword>
<feature type="transmembrane region" description="Helical" evidence="1">
    <location>
        <begin position="57"/>
        <end position="74"/>
    </location>
</feature>
<feature type="transmembrane region" description="Helical" evidence="1">
    <location>
        <begin position="31"/>
        <end position="50"/>
    </location>
</feature>
<gene>
    <name evidence="2" type="ORF">COS99_04205</name>
</gene>
<feature type="transmembrane region" description="Helical" evidence="1">
    <location>
        <begin position="156"/>
        <end position="182"/>
    </location>
</feature>
<protein>
    <submittedName>
        <fullName evidence="2">Uncharacterized protein</fullName>
    </submittedName>
</protein>
<feature type="transmembrane region" description="Helical" evidence="1">
    <location>
        <begin position="128"/>
        <end position="144"/>
    </location>
</feature>
<reference evidence="2 3" key="1">
    <citation type="submission" date="2017-09" db="EMBL/GenBank/DDBJ databases">
        <title>Depth-based differentiation of microbial function through sediment-hosted aquifers and enrichment of novel symbionts in the deep terrestrial subsurface.</title>
        <authorList>
            <person name="Probst A.J."/>
            <person name="Ladd B."/>
            <person name="Jarett J.K."/>
            <person name="Geller-Mcgrath D.E."/>
            <person name="Sieber C.M."/>
            <person name="Emerson J.B."/>
            <person name="Anantharaman K."/>
            <person name="Thomas B.C."/>
            <person name="Malmstrom R."/>
            <person name="Stieglmeier M."/>
            <person name="Klingl A."/>
            <person name="Woyke T."/>
            <person name="Ryan C.M."/>
            <person name="Banfield J.F."/>
        </authorList>
    </citation>
    <scope>NUCLEOTIDE SEQUENCE [LARGE SCALE GENOMIC DNA]</scope>
    <source>
        <strain evidence="2">CG07_land_8_20_14_0_80_42_15</strain>
    </source>
</reference>
<dbReference type="EMBL" id="PEWV01000039">
    <property type="protein sequence ID" value="PIU41685.1"/>
    <property type="molecule type" value="Genomic_DNA"/>
</dbReference>
<evidence type="ECO:0000313" key="3">
    <source>
        <dbReference type="Proteomes" id="UP000230052"/>
    </source>
</evidence>
<proteinExistence type="predicted"/>
<name>A0A2J0KTG1_9BACT</name>
<dbReference type="Proteomes" id="UP000230052">
    <property type="component" value="Unassembled WGS sequence"/>
</dbReference>
<evidence type="ECO:0000313" key="2">
    <source>
        <dbReference type="EMBL" id="PIU41685.1"/>
    </source>
</evidence>
<keyword evidence="1" id="KW-0472">Membrane</keyword>
<dbReference type="AlphaFoldDB" id="A0A2J0KTG1"/>
<keyword evidence="1" id="KW-1133">Transmembrane helix</keyword>
<comment type="caution">
    <text evidence="2">The sequence shown here is derived from an EMBL/GenBank/DDBJ whole genome shotgun (WGS) entry which is preliminary data.</text>
</comment>
<feature type="transmembrane region" description="Helical" evidence="1">
    <location>
        <begin position="80"/>
        <end position="97"/>
    </location>
</feature>
<sequence>MIKFLKDSKNLVIILLGLLFAIKAPQEGFRFAIWVISGVLLCSILDLLINNRFFKKAIFPNSAIISGFIISGILDYRQPWFILAIFSTLAILSKHIISFKHKHIFNPANFSLFTATLFKIPLTWNIESNIFLIIIFGLYFAYTYRKFSHILGFLSFFMGLFFISGINPLRIISWFFLFIMLIEPKTSGYDRLKGFIFGSIAGIASFLIFRFMPRYDMFVSSLFLANLFNPALEKYLYAS</sequence>
<accession>A0A2J0KTG1</accession>
<evidence type="ECO:0000256" key="1">
    <source>
        <dbReference type="SAM" id="Phobius"/>
    </source>
</evidence>